<organism evidence="6 7">
    <name type="scientific">Vibrio alginolyticus (strain ATCC 17749 / DSM 2171 / NBRC 15630 / NCIMB 1903 / NCTC 12160 / XII-53)</name>
    <dbReference type="NCBI Taxonomy" id="1219076"/>
    <lineage>
        <taxon>Bacteria</taxon>
        <taxon>Pseudomonadati</taxon>
        <taxon>Pseudomonadota</taxon>
        <taxon>Gammaproteobacteria</taxon>
        <taxon>Vibrionales</taxon>
        <taxon>Vibrionaceae</taxon>
        <taxon>Vibrio</taxon>
    </lineage>
</organism>
<evidence type="ECO:0000313" key="7">
    <source>
        <dbReference type="Proteomes" id="UP000016714"/>
    </source>
</evidence>
<dbReference type="Gene3D" id="3.40.50.1820">
    <property type="entry name" value="alpha/beta hydrolase"/>
    <property type="match status" value="1"/>
</dbReference>
<dbReference type="SUPFAM" id="SSF53474">
    <property type="entry name" value="alpha/beta-Hydrolases"/>
    <property type="match status" value="1"/>
</dbReference>
<dbReference type="HOGENOM" id="CLU_024314_3_0_6"/>
<dbReference type="GO" id="GO:0005737">
    <property type="term" value="C:cytoplasm"/>
    <property type="evidence" value="ECO:0007669"/>
    <property type="project" value="UniProtKB-SubCell"/>
</dbReference>
<dbReference type="GO" id="GO:0005506">
    <property type="term" value="F:iron ion binding"/>
    <property type="evidence" value="ECO:0007669"/>
    <property type="project" value="InterPro"/>
</dbReference>
<comment type="subcellular location">
    <subcellularLocation>
        <location evidence="1">Cytoplasm</location>
    </subcellularLocation>
</comment>
<evidence type="ECO:0000256" key="3">
    <source>
        <dbReference type="ARBA" id="ARBA00022801"/>
    </source>
</evidence>
<dbReference type="Pfam" id="PF11806">
    <property type="entry name" value="Enterochelin_N"/>
    <property type="match status" value="1"/>
</dbReference>
<dbReference type="Proteomes" id="UP000016714">
    <property type="component" value="Chromosome 1"/>
</dbReference>
<sequence>MDIKAFRIIENKNINSVLSGLLEDNEEVGAPCWWNEVQTKGTPFILSQDNTSVELLFLWRNTDDSVKEIYIDINGITDHHSFDMARLTHVKGTDVWFYKARVNSTWRGSYTFIPVTHERVQPAYHGTYQEKRTKHREWLRTIFPLSVRDDLSKNNLSACEWGRSKTPLSMPKAVSQSAWSRFDTKNGNVQAGAGMQLAWTSQCLGNERYVWLYSTASADQMAELPLVLVLDGQFWSQSMPLFSALTDATSSGQLPPALYVFIDEINGALRNEEFSCNPLFWQAITQELLPLVGHYFPITNEANRTAVVGQSLGGLSAMYAGLNHPDRFGAVVCQSGSFWWPDFSLVKPPSEYSPLQTSEPLTQMSQLVHSGLGSNVKLSVFMEVGLGEDIMVDLSQDLYQQLKQQNHRLSFRTFDGGHERLCWRGGIIDGLSYVFNFES</sequence>
<keyword evidence="2" id="KW-0963">Cytoplasm</keyword>
<dbReference type="EMBL" id="CP006718">
    <property type="protein sequence ID" value="AGV16669.1"/>
    <property type="molecule type" value="Genomic_DNA"/>
</dbReference>
<evidence type="ECO:0000259" key="5">
    <source>
        <dbReference type="Pfam" id="PF11806"/>
    </source>
</evidence>
<proteinExistence type="inferred from homology"/>
<dbReference type="PANTHER" id="PTHR48098:SF3">
    <property type="entry name" value="IRON(III) ENTEROBACTIN ESTERASE"/>
    <property type="match status" value="1"/>
</dbReference>
<dbReference type="SUPFAM" id="SSF81296">
    <property type="entry name" value="E set domains"/>
    <property type="match status" value="1"/>
</dbReference>
<evidence type="ECO:0000256" key="1">
    <source>
        <dbReference type="ARBA" id="ARBA00004496"/>
    </source>
</evidence>
<keyword evidence="3" id="KW-0378">Hydrolase</keyword>
<dbReference type="InterPro" id="IPR021764">
    <property type="entry name" value="Enterochelin_esterase_N"/>
</dbReference>
<dbReference type="Pfam" id="PF00756">
    <property type="entry name" value="Esterase"/>
    <property type="match status" value="1"/>
</dbReference>
<dbReference type="InterPro" id="IPR029058">
    <property type="entry name" value="AB_hydrolase_fold"/>
</dbReference>
<dbReference type="PANTHER" id="PTHR48098">
    <property type="entry name" value="ENTEROCHELIN ESTERASE-RELATED"/>
    <property type="match status" value="1"/>
</dbReference>
<dbReference type="AlphaFoldDB" id="A0A2I3C4V3"/>
<gene>
    <name evidence="6" type="ORF">N646_0836</name>
</gene>
<evidence type="ECO:0000313" key="6">
    <source>
        <dbReference type="EMBL" id="AGV16669.1"/>
    </source>
</evidence>
<protein>
    <submittedName>
        <fullName evidence="6">Enterochelin esterase</fullName>
    </submittedName>
</protein>
<dbReference type="InterPro" id="IPR000801">
    <property type="entry name" value="Esterase-like"/>
</dbReference>
<dbReference type="GO" id="GO:0008849">
    <property type="term" value="F:enterochelin esterase activity"/>
    <property type="evidence" value="ECO:0007669"/>
    <property type="project" value="InterPro"/>
</dbReference>
<comment type="similarity">
    <text evidence="4">Belongs to the Fes family.</text>
</comment>
<dbReference type="KEGG" id="vag:N646_0836"/>
<dbReference type="Gene3D" id="2.60.40.10">
    <property type="entry name" value="Immunoglobulins"/>
    <property type="match status" value="1"/>
</dbReference>
<dbReference type="InterPro" id="IPR014756">
    <property type="entry name" value="Ig_E-set"/>
</dbReference>
<evidence type="ECO:0000256" key="2">
    <source>
        <dbReference type="ARBA" id="ARBA00022490"/>
    </source>
</evidence>
<accession>A0A2I3C4V3</accession>
<dbReference type="NCBIfam" id="NF007758">
    <property type="entry name" value="PRK10439.1"/>
    <property type="match status" value="1"/>
</dbReference>
<dbReference type="GO" id="GO:0006826">
    <property type="term" value="P:iron ion transport"/>
    <property type="evidence" value="ECO:0007669"/>
    <property type="project" value="InterPro"/>
</dbReference>
<dbReference type="RefSeq" id="WP_017821438.1">
    <property type="nucleotide sequence ID" value="NC_022349.1"/>
</dbReference>
<dbReference type="InterPro" id="IPR050583">
    <property type="entry name" value="Mycobacterial_A85_antigen"/>
</dbReference>
<feature type="domain" description="Enterochelin esterase N-terminal" evidence="5">
    <location>
        <begin position="56"/>
        <end position="179"/>
    </location>
</feature>
<reference evidence="6 7" key="1">
    <citation type="journal article" date="2015" name="Genome Announc.">
        <title>Complete genome sequence of Vibrio alginolyticus ATCC 17749.</title>
        <authorList>
            <person name="Liu X.F."/>
            <person name="Cao Y."/>
            <person name="Zhang H.L."/>
            <person name="Chen Y.J."/>
            <person name="Hu C.J."/>
        </authorList>
    </citation>
    <scope>NUCLEOTIDE SEQUENCE [LARGE SCALE GENOMIC DNA]</scope>
    <source>
        <strain evidence="7">ATCC 17749 / DSM 2171 / NBRC 15630 / NCIMB 1903 / NCTC 12160 / XII-53</strain>
    </source>
</reference>
<evidence type="ECO:0000256" key="4">
    <source>
        <dbReference type="ARBA" id="ARBA00024201"/>
    </source>
</evidence>
<name>A0A2I3C4V3_VIBAX</name>
<dbReference type="InterPro" id="IPR013783">
    <property type="entry name" value="Ig-like_fold"/>
</dbReference>